<name>A0A975EY01_9SPIR</name>
<evidence type="ECO:0000259" key="4">
    <source>
        <dbReference type="Pfam" id="PF00370"/>
    </source>
</evidence>
<dbReference type="GO" id="GO:0016301">
    <property type="term" value="F:kinase activity"/>
    <property type="evidence" value="ECO:0007669"/>
    <property type="project" value="UniProtKB-KW"/>
</dbReference>
<dbReference type="SUPFAM" id="SSF53067">
    <property type="entry name" value="Actin-like ATPase domain"/>
    <property type="match status" value="2"/>
</dbReference>
<keyword evidence="3" id="KW-0418">Kinase</keyword>
<feature type="domain" description="Carbohydrate kinase FGGY C-terminal" evidence="5">
    <location>
        <begin position="247"/>
        <end position="427"/>
    </location>
</feature>
<dbReference type="Pfam" id="PF00370">
    <property type="entry name" value="FGGY_N"/>
    <property type="match status" value="1"/>
</dbReference>
<dbReference type="RefSeq" id="WP_210117717.1">
    <property type="nucleotide sequence ID" value="NZ_CP054257.1"/>
</dbReference>
<feature type="domain" description="Carbohydrate kinase FGGY N-terminal" evidence="4">
    <location>
        <begin position="4"/>
        <end position="237"/>
    </location>
</feature>
<dbReference type="AlphaFoldDB" id="A0A975EY01"/>
<protein>
    <recommendedName>
        <fullName evidence="8">Gluconokinase</fullName>
    </recommendedName>
</protein>
<reference evidence="6" key="2">
    <citation type="journal article" date="2021" name="Microbiol. Resour. Announc.">
        <title>Complete Genome Sequences of Three Human Oral Treponema parvum Isolates.</title>
        <authorList>
            <person name="Zeng H."/>
            <person name="Watt R.M."/>
        </authorList>
    </citation>
    <scope>NUCLEOTIDE SEQUENCE</scope>
    <source>
        <strain evidence="6">ATCC 700773</strain>
    </source>
</reference>
<gene>
    <name evidence="6" type="ORF">HRI96_01165</name>
</gene>
<dbReference type="PIRSF" id="PIRSF000538">
    <property type="entry name" value="GlpK"/>
    <property type="match status" value="1"/>
</dbReference>
<reference evidence="6" key="1">
    <citation type="submission" date="2020-05" db="EMBL/GenBank/DDBJ databases">
        <authorList>
            <person name="Zeng H."/>
            <person name="Chan Y.K."/>
            <person name="Watt R.M."/>
        </authorList>
    </citation>
    <scope>NUCLEOTIDE SEQUENCE</scope>
    <source>
        <strain evidence="6">ATCC 700773</strain>
    </source>
</reference>
<dbReference type="GO" id="GO:0005975">
    <property type="term" value="P:carbohydrate metabolic process"/>
    <property type="evidence" value="ECO:0007669"/>
    <property type="project" value="InterPro"/>
</dbReference>
<dbReference type="InterPro" id="IPR018485">
    <property type="entry name" value="FGGY_C"/>
</dbReference>
<evidence type="ECO:0000256" key="1">
    <source>
        <dbReference type="ARBA" id="ARBA00009156"/>
    </source>
</evidence>
<dbReference type="PANTHER" id="PTHR43095:SF2">
    <property type="entry name" value="GLUCONOKINASE"/>
    <property type="match status" value="1"/>
</dbReference>
<comment type="similarity">
    <text evidence="1">Belongs to the FGGY kinase family.</text>
</comment>
<evidence type="ECO:0000256" key="3">
    <source>
        <dbReference type="ARBA" id="ARBA00022777"/>
    </source>
</evidence>
<evidence type="ECO:0008006" key="8">
    <source>
        <dbReference type="Google" id="ProtNLM"/>
    </source>
</evidence>
<evidence type="ECO:0000256" key="2">
    <source>
        <dbReference type="ARBA" id="ARBA00022679"/>
    </source>
</evidence>
<evidence type="ECO:0000313" key="7">
    <source>
        <dbReference type="Proteomes" id="UP000671995"/>
    </source>
</evidence>
<sequence>MKLLILESSTTSAKAMLFDSETMQQKIVSRPYGFAQNSNGTHDGEEVFCKTASLAKEISSGTSVDMILQGTTWHSLIVCAKDGTPMSLVELWSYTKASDLCAKLNAVPGFAKNYYKNTGCLVNSSYPYFKLMKKKEDAALPKDCRIGGQGVYNTFRLTGKWVTTLSMASGSGLINIDTRSYDKDLLSKINVSESQLPRIADYTETFPLTKEGAALLGQKEGIPVVPAYPDGALNQIGSGALEQGIMSFSVGTSAAIRITAKKKLLPAEPSLWSYFVLSSHLLGGATSGACNCQDWFKQKFFPEGTTYKEIESRLSHTRDTPVFLPFLFGERCPGWNEKRTGGFLCVRPEHNVFDLYQAVLEGILFNVYQCYEILVKTAGEPDVIKLSGGILHSDIWTQMCADLFGKKMSLDMSDQSSVMGCAVIGMHLTGKLNSPADFRPAIGKTVEPNMEVHEAYIKKFQKYLELYKK</sequence>
<dbReference type="PANTHER" id="PTHR43095">
    <property type="entry name" value="SUGAR KINASE"/>
    <property type="match status" value="1"/>
</dbReference>
<dbReference type="CDD" id="cd07770">
    <property type="entry name" value="ASKHA_NBD_FGGY_GntK"/>
    <property type="match status" value="1"/>
</dbReference>
<organism evidence="6 7">
    <name type="scientific">Treponema parvum</name>
    <dbReference type="NCBI Taxonomy" id="138851"/>
    <lineage>
        <taxon>Bacteria</taxon>
        <taxon>Pseudomonadati</taxon>
        <taxon>Spirochaetota</taxon>
        <taxon>Spirochaetia</taxon>
        <taxon>Spirochaetales</taxon>
        <taxon>Treponemataceae</taxon>
        <taxon>Treponema</taxon>
    </lineage>
</organism>
<dbReference type="InterPro" id="IPR018484">
    <property type="entry name" value="FGGY_N"/>
</dbReference>
<dbReference type="EMBL" id="CP054257">
    <property type="protein sequence ID" value="QTQ10923.1"/>
    <property type="molecule type" value="Genomic_DNA"/>
</dbReference>
<dbReference type="Pfam" id="PF02782">
    <property type="entry name" value="FGGY_C"/>
    <property type="match status" value="1"/>
</dbReference>
<dbReference type="Proteomes" id="UP000671995">
    <property type="component" value="Chromosome"/>
</dbReference>
<evidence type="ECO:0000313" key="6">
    <source>
        <dbReference type="EMBL" id="QTQ10923.1"/>
    </source>
</evidence>
<dbReference type="InterPro" id="IPR050406">
    <property type="entry name" value="FGGY_Carb_Kinase"/>
</dbReference>
<dbReference type="InterPro" id="IPR043129">
    <property type="entry name" value="ATPase_NBD"/>
</dbReference>
<keyword evidence="2" id="KW-0808">Transferase</keyword>
<dbReference type="Gene3D" id="3.30.420.40">
    <property type="match status" value="2"/>
</dbReference>
<evidence type="ECO:0000259" key="5">
    <source>
        <dbReference type="Pfam" id="PF02782"/>
    </source>
</evidence>
<dbReference type="InterPro" id="IPR000577">
    <property type="entry name" value="Carb_kinase_FGGY"/>
</dbReference>
<accession>A0A975EY01</accession>
<proteinExistence type="inferred from homology"/>